<dbReference type="Proteomes" id="UP000663827">
    <property type="component" value="Unassembled WGS sequence"/>
</dbReference>
<dbReference type="Pfam" id="PF14551">
    <property type="entry name" value="MCM_N"/>
    <property type="match status" value="1"/>
</dbReference>
<sequence length="378" mass="42646">MTIEQPSIDNIMRRIKGKVKDLGTKIDVGHETKFHCKFKLIGLSYHADQATRIQLGARRLELVNNRDNEFTTCISSLGRWHSTPIWATIVQPFYPWVRMSSPLAFPGSSPMRQPGTPRLFRPSSDPPSGGLTPRSARPRADLRSSAARNNFRRAQSNVPPSTPGGDDRLAFPSSSAGGPTNPTLSAQALPSADDTVERLAWGSMFTHAEVFQAFSDFLRNFKAKYRTVFDRERRVPTRVVARPADGERLVYQGYLKTMLLTDQYILNLDMIDLQAYAPTKKLHNALVKFPEDIVPMLDQCLADALEEMVQTQGMDTDREQLEMKYRVRPYISDNVVNMRELNPSDTDKLVAIKGLVIRATPIIPDMSEGKLNLYFNYP</sequence>
<comment type="caution">
    <text evidence="3">The sequence shown here is derived from an EMBL/GenBank/DDBJ whole genome shotgun (WGS) entry which is preliminary data.</text>
</comment>
<dbReference type="SUPFAM" id="SSF50249">
    <property type="entry name" value="Nucleic acid-binding proteins"/>
    <property type="match status" value="1"/>
</dbReference>
<dbReference type="InterPro" id="IPR027925">
    <property type="entry name" value="MCM_N"/>
</dbReference>
<evidence type="ECO:0000259" key="2">
    <source>
        <dbReference type="Pfam" id="PF14551"/>
    </source>
</evidence>
<dbReference type="EMBL" id="CAJNJQ010003147">
    <property type="protein sequence ID" value="CAE7192742.1"/>
    <property type="molecule type" value="Genomic_DNA"/>
</dbReference>
<organism evidence="3 4">
    <name type="scientific">Rhizoctonia solani</name>
    <dbReference type="NCBI Taxonomy" id="456999"/>
    <lineage>
        <taxon>Eukaryota</taxon>
        <taxon>Fungi</taxon>
        <taxon>Dikarya</taxon>
        <taxon>Basidiomycota</taxon>
        <taxon>Agaricomycotina</taxon>
        <taxon>Agaricomycetes</taxon>
        <taxon>Cantharellales</taxon>
        <taxon>Ceratobasidiaceae</taxon>
        <taxon>Rhizoctonia</taxon>
    </lineage>
</organism>
<dbReference type="Gene3D" id="3.30.1640.10">
    <property type="entry name" value="mini-chromosome maintenance (MCM) complex, chain A, domain 1"/>
    <property type="match status" value="1"/>
</dbReference>
<reference evidence="3" key="1">
    <citation type="submission" date="2021-01" db="EMBL/GenBank/DDBJ databases">
        <authorList>
            <person name="Kaushik A."/>
        </authorList>
    </citation>
    <scope>NUCLEOTIDE SEQUENCE</scope>
    <source>
        <strain evidence="3">AG5</strain>
    </source>
</reference>
<name>A0A8H3E719_9AGAM</name>
<evidence type="ECO:0000313" key="4">
    <source>
        <dbReference type="Proteomes" id="UP000663827"/>
    </source>
</evidence>
<protein>
    <recommendedName>
        <fullName evidence="2">MCM N-terminal domain-containing protein</fullName>
    </recommendedName>
</protein>
<evidence type="ECO:0000313" key="3">
    <source>
        <dbReference type="EMBL" id="CAE7192742.1"/>
    </source>
</evidence>
<feature type="region of interest" description="Disordered" evidence="1">
    <location>
        <begin position="107"/>
        <end position="189"/>
    </location>
</feature>
<dbReference type="InterPro" id="IPR012340">
    <property type="entry name" value="NA-bd_OB-fold"/>
</dbReference>
<proteinExistence type="predicted"/>
<feature type="compositionally biased region" description="Low complexity" evidence="1">
    <location>
        <begin position="143"/>
        <end position="157"/>
    </location>
</feature>
<feature type="domain" description="MCM N-terminal" evidence="2">
    <location>
        <begin position="212"/>
        <end position="330"/>
    </location>
</feature>
<dbReference type="Gene3D" id="2.40.50.140">
    <property type="entry name" value="Nucleic acid-binding proteins"/>
    <property type="match status" value="1"/>
</dbReference>
<accession>A0A8H3E719</accession>
<dbReference type="AlphaFoldDB" id="A0A8H3E719"/>
<feature type="compositionally biased region" description="Polar residues" evidence="1">
    <location>
        <begin position="172"/>
        <end position="188"/>
    </location>
</feature>
<evidence type="ECO:0000256" key="1">
    <source>
        <dbReference type="SAM" id="MobiDB-lite"/>
    </source>
</evidence>
<gene>
    <name evidence="3" type="ORF">RDB_LOCUS129736</name>
</gene>